<name>A0ACC3DKK2_9PEZI</name>
<gene>
    <name evidence="1" type="ORF">LTS18_011206</name>
</gene>
<evidence type="ECO:0000313" key="1">
    <source>
        <dbReference type="EMBL" id="KAK3077105.1"/>
    </source>
</evidence>
<accession>A0ACC3DKK2</accession>
<protein>
    <submittedName>
        <fullName evidence="1">Uncharacterized protein</fullName>
    </submittedName>
</protein>
<proteinExistence type="predicted"/>
<sequence>MSTIFRCPDGKVRCYCKGADTVILERLHKDNPYTDATLQHLEEYAAEGLRTLCLAMREVPEQEFREWYDVFNTAQTTVSGNRAEELDKAAEIIEHDLTLLGATAIEDKLQDGVPDTIHTLQTAGIKVWVLTGDRQETAINIGMSCKLISEDMTLLIVNEENAAGTRDNLQKKLSAIQSQRAGNLELETLALVIDGKSLTYALERDMEKMFLDLAVMCKAVICCRVSPLQKALVVKLVKRHLKAILLAIGDGANDVSMIQAAHVGVGISGVEGLQAARSADVSIGQFRHLRKLLLVHGAWSYQRVSKVILYSFYKNIAFFMTQFWYSFQNAFSGETIYESWTMSFFNIIFTVLPPFVLGIFDQFVSARLLDRYPQLYQLSQKGVFFKMNSFFSWVANGFYHSLILYWVSEAIWLWDGPRSDGKTDGHWVWGTALYTAALATVIGKAALITNIWTKYTFIAIPGSLLIWFAFLPLYATVAPLLNFSTEYGGVLPRLFSNPVFWLQTLVLPFLCLLRDFAWRYAKRMYYPQPYHHVQEIQKYNIQDYRP</sequence>
<dbReference type="EMBL" id="JAWDJW010003210">
    <property type="protein sequence ID" value="KAK3077105.1"/>
    <property type="molecule type" value="Genomic_DNA"/>
</dbReference>
<feature type="non-terminal residue" evidence="1">
    <location>
        <position position="546"/>
    </location>
</feature>
<dbReference type="Proteomes" id="UP001186974">
    <property type="component" value="Unassembled WGS sequence"/>
</dbReference>
<reference evidence="1" key="1">
    <citation type="submission" date="2024-09" db="EMBL/GenBank/DDBJ databases">
        <title>Black Yeasts Isolated from many extreme environments.</title>
        <authorList>
            <person name="Coleine C."/>
            <person name="Stajich J.E."/>
            <person name="Selbmann L."/>
        </authorList>
    </citation>
    <scope>NUCLEOTIDE SEQUENCE</scope>
    <source>
        <strain evidence="1">CCFEE 5737</strain>
    </source>
</reference>
<keyword evidence="2" id="KW-1185">Reference proteome</keyword>
<evidence type="ECO:0000313" key="2">
    <source>
        <dbReference type="Proteomes" id="UP001186974"/>
    </source>
</evidence>
<comment type="caution">
    <text evidence="1">The sequence shown here is derived from an EMBL/GenBank/DDBJ whole genome shotgun (WGS) entry which is preliminary data.</text>
</comment>
<organism evidence="1 2">
    <name type="scientific">Coniosporium uncinatum</name>
    <dbReference type="NCBI Taxonomy" id="93489"/>
    <lineage>
        <taxon>Eukaryota</taxon>
        <taxon>Fungi</taxon>
        <taxon>Dikarya</taxon>
        <taxon>Ascomycota</taxon>
        <taxon>Pezizomycotina</taxon>
        <taxon>Dothideomycetes</taxon>
        <taxon>Dothideomycetes incertae sedis</taxon>
        <taxon>Coniosporium</taxon>
    </lineage>
</organism>